<organism evidence="1 2">
    <name type="scientific">Hippocampus comes</name>
    <name type="common">Tiger tail seahorse</name>
    <dbReference type="NCBI Taxonomy" id="109280"/>
    <lineage>
        <taxon>Eukaryota</taxon>
        <taxon>Metazoa</taxon>
        <taxon>Chordata</taxon>
        <taxon>Craniata</taxon>
        <taxon>Vertebrata</taxon>
        <taxon>Euteleostomi</taxon>
        <taxon>Actinopterygii</taxon>
        <taxon>Neopterygii</taxon>
        <taxon>Teleostei</taxon>
        <taxon>Neoteleostei</taxon>
        <taxon>Acanthomorphata</taxon>
        <taxon>Syngnathiaria</taxon>
        <taxon>Syngnathiformes</taxon>
        <taxon>Syngnathoidei</taxon>
        <taxon>Syngnathidae</taxon>
        <taxon>Hippocampus</taxon>
    </lineage>
</organism>
<dbReference type="AlphaFoldDB" id="A0A3Q2XGR2"/>
<evidence type="ECO:0000313" key="1">
    <source>
        <dbReference type="Ensembl" id="ENSHCOP00000002912.1"/>
    </source>
</evidence>
<reference evidence="1" key="1">
    <citation type="submission" date="2025-08" db="UniProtKB">
        <authorList>
            <consortium name="Ensembl"/>
        </authorList>
    </citation>
    <scope>IDENTIFICATION</scope>
</reference>
<sequence>MIFFVCPVISQRPVRGVPVSRPKSAGASVCCAYVGLASATSPCLRWTRHLRVKGGASAWRRRPTVFSPASPMCDS</sequence>
<proteinExistence type="predicted"/>
<evidence type="ECO:0000313" key="2">
    <source>
        <dbReference type="Proteomes" id="UP000264820"/>
    </source>
</evidence>
<keyword evidence="2" id="KW-1185">Reference proteome</keyword>
<accession>A0A3Q2XGR2</accession>
<protein>
    <submittedName>
        <fullName evidence="1">Uncharacterized protein</fullName>
    </submittedName>
</protein>
<name>A0A3Q2XGR2_HIPCM</name>
<dbReference type="Ensembl" id="ENSHCOT00000009623.1">
    <property type="protein sequence ID" value="ENSHCOP00000002912.1"/>
    <property type="gene ID" value="ENSHCOG00000004157.1"/>
</dbReference>
<dbReference type="Proteomes" id="UP000264820">
    <property type="component" value="Unplaced"/>
</dbReference>
<reference evidence="1" key="2">
    <citation type="submission" date="2025-09" db="UniProtKB">
        <authorList>
            <consortium name="Ensembl"/>
        </authorList>
    </citation>
    <scope>IDENTIFICATION</scope>
</reference>